<proteinExistence type="predicted"/>
<evidence type="ECO:0000313" key="3">
    <source>
        <dbReference type="Proteomes" id="UP000029095"/>
    </source>
</evidence>
<keyword evidence="1" id="KW-0812">Transmembrane</keyword>
<comment type="caution">
    <text evidence="2">The sequence shown here is derived from an EMBL/GenBank/DDBJ whole genome shotgun (WGS) entry which is preliminary data.</text>
</comment>
<evidence type="ECO:0000313" key="2">
    <source>
        <dbReference type="EMBL" id="KFG74257.1"/>
    </source>
</evidence>
<dbReference type="HOGENOM" id="CLU_2703335_0_0_11"/>
<dbReference type="STRING" id="1915400.FM21_26200"/>
<dbReference type="AlphaFoldDB" id="A0A086MZD9"/>
<dbReference type="Proteomes" id="UP000029095">
    <property type="component" value="Unassembled WGS sequence"/>
</dbReference>
<evidence type="ECO:0000256" key="1">
    <source>
        <dbReference type="SAM" id="Phobius"/>
    </source>
</evidence>
<keyword evidence="1" id="KW-1133">Transmembrane helix</keyword>
<name>A0A086MZD9_9ACTN</name>
<protein>
    <submittedName>
        <fullName evidence="2">Uncharacterized protein</fullName>
    </submittedName>
</protein>
<reference evidence="2 3" key="1">
    <citation type="submission" date="2014-05" db="EMBL/GenBank/DDBJ databases">
        <title>Complete genome sequence of the Streptomyces mutabilis TRM45540.</title>
        <authorList>
            <person name="Luo X."/>
            <person name="Zhang L."/>
        </authorList>
    </citation>
    <scope>NUCLEOTIDE SEQUENCE [LARGE SCALE GENOMIC DNA]</scope>
    <source>
        <strain evidence="2 3">TRM45540</strain>
    </source>
</reference>
<organism evidence="2 3">
    <name type="scientific">Streptomyces mutabilis</name>
    <dbReference type="NCBI Taxonomy" id="67332"/>
    <lineage>
        <taxon>Bacteria</taxon>
        <taxon>Bacillati</taxon>
        <taxon>Actinomycetota</taxon>
        <taxon>Actinomycetes</taxon>
        <taxon>Kitasatosporales</taxon>
        <taxon>Streptomycetaceae</taxon>
        <taxon>Streptomyces</taxon>
    </lineage>
</organism>
<feature type="transmembrane region" description="Helical" evidence="1">
    <location>
        <begin position="39"/>
        <end position="61"/>
    </location>
</feature>
<sequence>MVGAVLGLVVAVLNLAGMWAALRLLSVHSAPDLPWTPLAGVVATCAVLAVTASVIPAGLVLRRHAAESAGVRE</sequence>
<keyword evidence="3" id="KW-1185">Reference proteome</keyword>
<dbReference type="EMBL" id="JNFQ01000002">
    <property type="protein sequence ID" value="KFG74257.1"/>
    <property type="molecule type" value="Genomic_DNA"/>
</dbReference>
<gene>
    <name evidence="2" type="ORF">FM21_26200</name>
</gene>
<accession>A0A086MZD9</accession>
<keyword evidence="1" id="KW-0472">Membrane</keyword>